<dbReference type="VEuPathDB" id="MicrosporidiaDB:VICG_02169"/>
<evidence type="ECO:0000256" key="1">
    <source>
        <dbReference type="ARBA" id="ARBA00022614"/>
    </source>
</evidence>
<keyword evidence="5" id="KW-1185">Reference proteome</keyword>
<dbReference type="Proteomes" id="UP000011082">
    <property type="component" value="Unassembled WGS sequence"/>
</dbReference>
<dbReference type="PRINTS" id="PR00019">
    <property type="entry name" value="LEURICHRPT"/>
</dbReference>
<dbReference type="GO" id="GO:0005737">
    <property type="term" value="C:cytoplasm"/>
    <property type="evidence" value="ECO:0007669"/>
    <property type="project" value="TreeGrafter"/>
</dbReference>
<dbReference type="AlphaFoldDB" id="L2GJV0"/>
<dbReference type="STRING" id="993615.L2GJV0"/>
<evidence type="ECO:0000313" key="4">
    <source>
        <dbReference type="EMBL" id="ELA40795.1"/>
    </source>
</evidence>
<sequence>SNNEFEIFPAVIGKLKNLQYLNLSNNKLKSLPGEMGELKNLKILYLNGNKLMTLPVEIKKLSDSLQLLDLRGGNSISEVGDEEKTLGKKELKEIFRHCVRFDGDVWQRSQ</sequence>
<dbReference type="EMBL" id="JH370219">
    <property type="protein sequence ID" value="ELA40795.1"/>
    <property type="molecule type" value="Genomic_DNA"/>
</dbReference>
<dbReference type="SUPFAM" id="SSF52058">
    <property type="entry name" value="L domain-like"/>
    <property type="match status" value="1"/>
</dbReference>
<keyword evidence="1" id="KW-0433">Leucine-rich repeat</keyword>
<dbReference type="Pfam" id="PF23598">
    <property type="entry name" value="LRR_14"/>
    <property type="match status" value="1"/>
</dbReference>
<name>L2GJV0_VITCO</name>
<dbReference type="PANTHER" id="PTHR48051">
    <property type="match status" value="1"/>
</dbReference>
<dbReference type="PROSITE" id="PS51450">
    <property type="entry name" value="LRR"/>
    <property type="match status" value="1"/>
</dbReference>
<protein>
    <recommendedName>
        <fullName evidence="3">Disease resistance R13L4/SHOC-2-like LRR domain-containing protein</fullName>
    </recommendedName>
</protein>
<dbReference type="InterPro" id="IPR032675">
    <property type="entry name" value="LRR_dom_sf"/>
</dbReference>
<dbReference type="InterPro" id="IPR050216">
    <property type="entry name" value="LRR_domain-containing"/>
</dbReference>
<feature type="non-terminal residue" evidence="4">
    <location>
        <position position="1"/>
    </location>
</feature>
<dbReference type="SMART" id="SM00369">
    <property type="entry name" value="LRR_TYP"/>
    <property type="match status" value="2"/>
</dbReference>
<dbReference type="PANTHER" id="PTHR48051:SF1">
    <property type="entry name" value="RAS SUPPRESSOR PROTEIN 1"/>
    <property type="match status" value="1"/>
</dbReference>
<gene>
    <name evidence="4" type="ORF">VICG_02169</name>
</gene>
<keyword evidence="2" id="KW-0677">Repeat</keyword>
<dbReference type="InterPro" id="IPR055414">
    <property type="entry name" value="LRR_R13L4/SHOC2-like"/>
</dbReference>
<organism evidence="4 5">
    <name type="scientific">Vittaforma corneae (strain ATCC 50505)</name>
    <name type="common">Microsporidian parasite</name>
    <name type="synonym">Nosema corneum</name>
    <dbReference type="NCBI Taxonomy" id="993615"/>
    <lineage>
        <taxon>Eukaryota</taxon>
        <taxon>Fungi</taxon>
        <taxon>Fungi incertae sedis</taxon>
        <taxon>Microsporidia</taxon>
        <taxon>Nosematidae</taxon>
        <taxon>Vittaforma</taxon>
    </lineage>
</organism>
<reference evidence="5" key="1">
    <citation type="submission" date="2011-05" db="EMBL/GenBank/DDBJ databases">
        <title>The genome sequence of Vittaforma corneae strain ATCC 50505.</title>
        <authorList>
            <consortium name="The Broad Institute Genome Sequencing Platform"/>
            <person name="Cuomo C."/>
            <person name="Didier E."/>
            <person name="Bowers L."/>
            <person name="Young S.K."/>
            <person name="Zeng Q."/>
            <person name="Gargeya S."/>
            <person name="Fitzgerald M."/>
            <person name="Haas B."/>
            <person name="Abouelleil A."/>
            <person name="Alvarado L."/>
            <person name="Arachchi H.M."/>
            <person name="Berlin A."/>
            <person name="Chapman S.B."/>
            <person name="Gearin G."/>
            <person name="Goldberg J."/>
            <person name="Griggs A."/>
            <person name="Gujja S."/>
            <person name="Hansen M."/>
            <person name="Heiman D."/>
            <person name="Howarth C."/>
            <person name="Larimer J."/>
            <person name="Lui A."/>
            <person name="MacDonald P.J.P."/>
            <person name="McCowen C."/>
            <person name="Montmayeur A."/>
            <person name="Murphy C."/>
            <person name="Neiman D."/>
            <person name="Pearson M."/>
            <person name="Priest M."/>
            <person name="Roberts A."/>
            <person name="Saif S."/>
            <person name="Shea T."/>
            <person name="Sisk P."/>
            <person name="Stolte C."/>
            <person name="Sykes S."/>
            <person name="Wortman J."/>
            <person name="Nusbaum C."/>
            <person name="Birren B."/>
        </authorList>
    </citation>
    <scope>NUCLEOTIDE SEQUENCE [LARGE SCALE GENOMIC DNA]</scope>
    <source>
        <strain evidence="5">ATCC 50505</strain>
    </source>
</reference>
<dbReference type="InterPro" id="IPR003591">
    <property type="entry name" value="Leu-rich_rpt_typical-subtyp"/>
</dbReference>
<dbReference type="GeneID" id="19882879"/>
<evidence type="ECO:0000259" key="3">
    <source>
        <dbReference type="Pfam" id="PF23598"/>
    </source>
</evidence>
<dbReference type="Gene3D" id="3.80.10.10">
    <property type="entry name" value="Ribonuclease Inhibitor"/>
    <property type="match status" value="1"/>
</dbReference>
<dbReference type="RefSeq" id="XP_007605614.1">
    <property type="nucleotide sequence ID" value="XM_007605552.1"/>
</dbReference>
<feature type="domain" description="Disease resistance R13L4/SHOC-2-like LRR" evidence="3">
    <location>
        <begin position="12"/>
        <end position="68"/>
    </location>
</feature>
<evidence type="ECO:0000313" key="5">
    <source>
        <dbReference type="Proteomes" id="UP000011082"/>
    </source>
</evidence>
<dbReference type="InParanoid" id="L2GJV0"/>
<proteinExistence type="predicted"/>
<evidence type="ECO:0000256" key="2">
    <source>
        <dbReference type="ARBA" id="ARBA00022737"/>
    </source>
</evidence>
<dbReference type="InterPro" id="IPR001611">
    <property type="entry name" value="Leu-rich_rpt"/>
</dbReference>
<accession>L2GJV0</accession>
<dbReference type="HOGENOM" id="CLU_173726_0_0_1"/>